<reference evidence="2" key="2">
    <citation type="submission" date="2020-09" db="EMBL/GenBank/DDBJ databases">
        <authorList>
            <person name="Sun Q."/>
            <person name="Kim S."/>
        </authorList>
    </citation>
    <scope>NUCLEOTIDE SEQUENCE</scope>
    <source>
        <strain evidence="2">KCTC 42651</strain>
    </source>
</reference>
<name>A0A918XRP1_9PROT</name>
<gene>
    <name evidence="2" type="ORF">GCM10017083_23650</name>
</gene>
<reference evidence="2" key="1">
    <citation type="journal article" date="2014" name="Int. J. Syst. Evol. Microbiol.">
        <title>Complete genome sequence of Corynebacterium casei LMG S-19264T (=DSM 44701T), isolated from a smear-ripened cheese.</title>
        <authorList>
            <consortium name="US DOE Joint Genome Institute (JGI-PGF)"/>
            <person name="Walter F."/>
            <person name="Albersmeier A."/>
            <person name="Kalinowski J."/>
            <person name="Ruckert C."/>
        </authorList>
    </citation>
    <scope>NUCLEOTIDE SEQUENCE</scope>
    <source>
        <strain evidence="2">KCTC 42651</strain>
    </source>
</reference>
<evidence type="ECO:0000256" key="1">
    <source>
        <dbReference type="SAM" id="MobiDB-lite"/>
    </source>
</evidence>
<organism evidence="2 3">
    <name type="scientific">Thalassobaculum fulvum</name>
    <dbReference type="NCBI Taxonomy" id="1633335"/>
    <lineage>
        <taxon>Bacteria</taxon>
        <taxon>Pseudomonadati</taxon>
        <taxon>Pseudomonadota</taxon>
        <taxon>Alphaproteobacteria</taxon>
        <taxon>Rhodospirillales</taxon>
        <taxon>Thalassobaculaceae</taxon>
        <taxon>Thalassobaculum</taxon>
    </lineage>
</organism>
<evidence type="ECO:0000313" key="2">
    <source>
        <dbReference type="EMBL" id="GHD50423.1"/>
    </source>
</evidence>
<accession>A0A918XRP1</accession>
<proteinExistence type="predicted"/>
<comment type="caution">
    <text evidence="2">The sequence shown here is derived from an EMBL/GenBank/DDBJ whole genome shotgun (WGS) entry which is preliminary data.</text>
</comment>
<dbReference type="EMBL" id="BMZS01000005">
    <property type="protein sequence ID" value="GHD50423.1"/>
    <property type="molecule type" value="Genomic_DNA"/>
</dbReference>
<dbReference type="Proteomes" id="UP000630353">
    <property type="component" value="Unassembled WGS sequence"/>
</dbReference>
<dbReference type="RefSeq" id="WP_189989701.1">
    <property type="nucleotide sequence ID" value="NZ_BMZS01000005.1"/>
</dbReference>
<keyword evidence="3" id="KW-1185">Reference proteome</keyword>
<sequence>MAEPADDSWKEMVKAQPAVTDADRQPAAAPKAASFALELTEDGLLLKIRREDGRIALVELSPDMALYLREYLSNGLATIGYFPPKS</sequence>
<feature type="region of interest" description="Disordered" evidence="1">
    <location>
        <begin position="1"/>
        <end position="27"/>
    </location>
</feature>
<dbReference type="AlphaFoldDB" id="A0A918XRP1"/>
<evidence type="ECO:0000313" key="3">
    <source>
        <dbReference type="Proteomes" id="UP000630353"/>
    </source>
</evidence>
<protein>
    <submittedName>
        <fullName evidence="2">Uncharacterized protein</fullName>
    </submittedName>
</protein>